<dbReference type="EMBL" id="JAUSVF010000006">
    <property type="protein sequence ID" value="MDQ0323952.1"/>
    <property type="molecule type" value="Genomic_DNA"/>
</dbReference>
<feature type="transmembrane region" description="Helical" evidence="5">
    <location>
        <begin position="12"/>
        <end position="33"/>
    </location>
</feature>
<dbReference type="PROSITE" id="PS50928">
    <property type="entry name" value="ABC_TM1"/>
    <property type="match status" value="1"/>
</dbReference>
<gene>
    <name evidence="7" type="ORF">QO002_006159</name>
</gene>
<feature type="domain" description="ABC transmembrane type-1" evidence="6">
    <location>
        <begin position="1"/>
        <end position="175"/>
    </location>
</feature>
<dbReference type="CDD" id="cd06261">
    <property type="entry name" value="TM_PBP2"/>
    <property type="match status" value="1"/>
</dbReference>
<proteinExistence type="inferred from homology"/>
<feature type="transmembrane region" description="Helical" evidence="5">
    <location>
        <begin position="53"/>
        <end position="71"/>
    </location>
</feature>
<dbReference type="Pfam" id="PF00528">
    <property type="entry name" value="BPD_transp_1"/>
    <property type="match status" value="1"/>
</dbReference>
<name>A0ABU0C098_9HYPH</name>
<keyword evidence="2 5" id="KW-0812">Transmembrane</keyword>
<organism evidence="7 8">
    <name type="scientific">Pararhizobium capsulatum DSM 1112</name>
    <dbReference type="NCBI Taxonomy" id="1121113"/>
    <lineage>
        <taxon>Bacteria</taxon>
        <taxon>Pseudomonadati</taxon>
        <taxon>Pseudomonadota</taxon>
        <taxon>Alphaproteobacteria</taxon>
        <taxon>Hyphomicrobiales</taxon>
        <taxon>Rhizobiaceae</taxon>
        <taxon>Rhizobium/Agrobacterium group</taxon>
        <taxon>Pararhizobium</taxon>
    </lineage>
</organism>
<evidence type="ECO:0000256" key="2">
    <source>
        <dbReference type="ARBA" id="ARBA00022692"/>
    </source>
</evidence>
<evidence type="ECO:0000259" key="6">
    <source>
        <dbReference type="PROSITE" id="PS50928"/>
    </source>
</evidence>
<evidence type="ECO:0000256" key="4">
    <source>
        <dbReference type="ARBA" id="ARBA00023136"/>
    </source>
</evidence>
<dbReference type="Proteomes" id="UP001230207">
    <property type="component" value="Unassembled WGS sequence"/>
</dbReference>
<keyword evidence="3 5" id="KW-1133">Transmembrane helix</keyword>
<evidence type="ECO:0000256" key="5">
    <source>
        <dbReference type="RuleBase" id="RU363032"/>
    </source>
</evidence>
<accession>A0ABU0C098</accession>
<sequence>MSGNVLAKRAASFYTTVVRGIPDLVFMLLLYNFGQVALNSLGAVTGLWKFVELNQFITGVIVIGVIFGAYMSETFRGAYMAIPRGMIEAGISFGMKRGLLFRRIIWPQLIRYALPGFTNNWLGLMKTTALVSVVGLEDIIHNGYAAGRATREPFTFMMIALVVYLLMTIISDIGLRALQQHYTRGVVRGVLR</sequence>
<evidence type="ECO:0000256" key="1">
    <source>
        <dbReference type="ARBA" id="ARBA00004651"/>
    </source>
</evidence>
<dbReference type="InterPro" id="IPR051613">
    <property type="entry name" value="ABC_transp_permease_HisMQ"/>
</dbReference>
<dbReference type="SUPFAM" id="SSF161098">
    <property type="entry name" value="MetI-like"/>
    <property type="match status" value="1"/>
</dbReference>
<comment type="caution">
    <text evidence="7">The sequence shown here is derived from an EMBL/GenBank/DDBJ whole genome shotgun (WGS) entry which is preliminary data.</text>
</comment>
<feature type="transmembrane region" description="Helical" evidence="5">
    <location>
        <begin position="154"/>
        <end position="175"/>
    </location>
</feature>
<keyword evidence="8" id="KW-1185">Reference proteome</keyword>
<comment type="similarity">
    <text evidence="5">Belongs to the binding-protein-dependent transport system permease family.</text>
</comment>
<reference evidence="7 8" key="1">
    <citation type="submission" date="2023-07" db="EMBL/GenBank/DDBJ databases">
        <title>Genomic Encyclopedia of Type Strains, Phase IV (KMG-IV): sequencing the most valuable type-strain genomes for metagenomic binning, comparative biology and taxonomic classification.</title>
        <authorList>
            <person name="Goeker M."/>
        </authorList>
    </citation>
    <scope>NUCLEOTIDE SEQUENCE [LARGE SCALE GENOMIC DNA]</scope>
    <source>
        <strain evidence="7 8">DSM 1112</strain>
    </source>
</reference>
<protein>
    <submittedName>
        <fullName evidence="7">Histidine transport system permease protein/arginine/ornithine transport system permease protein</fullName>
    </submittedName>
</protein>
<evidence type="ECO:0000313" key="8">
    <source>
        <dbReference type="Proteomes" id="UP001230207"/>
    </source>
</evidence>
<dbReference type="InterPro" id="IPR035906">
    <property type="entry name" value="MetI-like_sf"/>
</dbReference>
<comment type="subcellular location">
    <subcellularLocation>
        <location evidence="1 5">Cell membrane</location>
        <topology evidence="1 5">Multi-pass membrane protein</topology>
    </subcellularLocation>
</comment>
<keyword evidence="4 5" id="KW-0472">Membrane</keyword>
<dbReference type="InterPro" id="IPR000515">
    <property type="entry name" value="MetI-like"/>
</dbReference>
<dbReference type="PANTHER" id="PTHR30133">
    <property type="entry name" value="CATIONIC AMINO ACID TRANSPORTER, MEMBRANE COMPONENT"/>
    <property type="match status" value="1"/>
</dbReference>
<evidence type="ECO:0000256" key="3">
    <source>
        <dbReference type="ARBA" id="ARBA00022989"/>
    </source>
</evidence>
<dbReference type="Gene3D" id="1.10.3720.10">
    <property type="entry name" value="MetI-like"/>
    <property type="match status" value="1"/>
</dbReference>
<keyword evidence="5" id="KW-0813">Transport</keyword>
<evidence type="ECO:0000313" key="7">
    <source>
        <dbReference type="EMBL" id="MDQ0323952.1"/>
    </source>
</evidence>